<keyword evidence="11" id="KW-1185">Reference proteome</keyword>
<dbReference type="PROSITE" id="PS52039">
    <property type="entry name" value="TOPO_IA_2"/>
    <property type="match status" value="1"/>
</dbReference>
<evidence type="ECO:0000256" key="3">
    <source>
        <dbReference type="ARBA" id="ARBA00012891"/>
    </source>
</evidence>
<dbReference type="GO" id="GO:0003917">
    <property type="term" value="F:DNA topoisomerase type I (single strand cut, ATP-independent) activity"/>
    <property type="evidence" value="ECO:0007669"/>
    <property type="project" value="UniProtKB-EC"/>
</dbReference>
<dbReference type="InterPro" id="IPR023406">
    <property type="entry name" value="Topo_IA_AS"/>
</dbReference>
<dbReference type="SMART" id="SM00436">
    <property type="entry name" value="TOP1Bc"/>
    <property type="match status" value="1"/>
</dbReference>
<dbReference type="Gene3D" id="1.10.290.10">
    <property type="entry name" value="Topoisomerase I, domain 4"/>
    <property type="match status" value="1"/>
</dbReference>
<comment type="similarity">
    <text evidence="2 7">Belongs to the type IA topoisomerase family.</text>
</comment>
<evidence type="ECO:0000259" key="9">
    <source>
        <dbReference type="PROSITE" id="PS52039"/>
    </source>
</evidence>
<organism evidence="10 11">
    <name type="scientific">Tuber borchii</name>
    <name type="common">White truffle</name>
    <dbReference type="NCBI Taxonomy" id="42251"/>
    <lineage>
        <taxon>Eukaryota</taxon>
        <taxon>Fungi</taxon>
        <taxon>Dikarya</taxon>
        <taxon>Ascomycota</taxon>
        <taxon>Pezizomycotina</taxon>
        <taxon>Pezizomycetes</taxon>
        <taxon>Pezizales</taxon>
        <taxon>Tuberaceae</taxon>
        <taxon>Tuber</taxon>
    </lineage>
</organism>
<dbReference type="EC" id="5.6.2.1" evidence="3 7"/>
<accession>A0A2T6ZEY3</accession>
<dbReference type="InterPro" id="IPR003602">
    <property type="entry name" value="Topo_IA_DNA-bd_dom"/>
</dbReference>
<keyword evidence="6 7" id="KW-0413">Isomerase</keyword>
<dbReference type="GO" id="GO:0005634">
    <property type="term" value="C:nucleus"/>
    <property type="evidence" value="ECO:0007669"/>
    <property type="project" value="TreeGrafter"/>
</dbReference>
<evidence type="ECO:0000256" key="1">
    <source>
        <dbReference type="ARBA" id="ARBA00000213"/>
    </source>
</evidence>
<keyword evidence="4 7" id="KW-0799">Topoisomerase</keyword>
<keyword evidence="5 7" id="KW-0238">DNA-binding</keyword>
<dbReference type="PANTHER" id="PTHR11390:SF21">
    <property type="entry name" value="DNA TOPOISOMERASE 3-ALPHA"/>
    <property type="match status" value="1"/>
</dbReference>
<dbReference type="GO" id="GO:0003677">
    <property type="term" value="F:DNA binding"/>
    <property type="evidence" value="ECO:0007669"/>
    <property type="project" value="UniProtKB-KW"/>
</dbReference>
<dbReference type="Gene3D" id="2.70.20.10">
    <property type="entry name" value="Topoisomerase I, domain 3"/>
    <property type="match status" value="1"/>
</dbReference>
<sequence length="617" mass="69193">MTRILCVAEKPSIAKAVAGHLSGGAIRNTRNTGNKYIKNYDFNYRFPPPWGECNVTMTAVVGHTISWDFVDGFRKWKDCPPSALFDAATKQFVSPESKEVAANISSEARNAQILYIWTDCDREGEYIGTEVMDLARKTNPRIEVKRAKFSNIERAHILHAAQHPGDLDERQAAAVRARIELDLRIGAAFTRWQTMLLQTVRGLDGQIVSYGSCQFPTLGFVVDRYKKIKSFVSEPFWSIKVMHKRDDINVNFSWDRSSLFDRMAVMIMYERCLAAKVANVVSVVKKPTSKWKPLPLTTIELQKQGSRFLGLSSQLVMNIAEKLYTQGFISYPRTETDQFDEGMDLPALVGKQTQSHAWGEFAQGLLAGGFSKPKNGTHNDKAHPPIHPVAYVAPDKLNADEKRVYEFVVRRFLACCSKDARGETTTVKLQYGEEGFHTSGLVVLERNYLEVYVYDKWTSSQELPAKDLPPGFLTEPELIALMDANGIGTDATMAEHIAKIIERKYVFARPKGRSEFSPSNLGIALVEGYDNIGFDMSLSKPFLRKEMEVKMKKICEGATTCRDVVNSSVEQYREMFVKASQCSDVLKAALFHPTKDPNGPVAYELGGKAKCLLATAR</sequence>
<evidence type="ECO:0000256" key="5">
    <source>
        <dbReference type="ARBA" id="ARBA00023125"/>
    </source>
</evidence>
<dbReference type="FunFam" id="1.10.290.10:FF:000001">
    <property type="entry name" value="DNA topoisomerase"/>
    <property type="match status" value="1"/>
</dbReference>
<dbReference type="InterPro" id="IPR013825">
    <property type="entry name" value="Topo_IA_cen_sub2"/>
</dbReference>
<dbReference type="PRINTS" id="PR00417">
    <property type="entry name" value="PRTPISMRASEI"/>
</dbReference>
<dbReference type="PROSITE" id="PS00396">
    <property type="entry name" value="TOPO_IA_1"/>
    <property type="match status" value="1"/>
</dbReference>
<comment type="catalytic activity">
    <reaction evidence="1 7">
        <text>ATP-independent breakage of single-stranded DNA, followed by passage and rejoining.</text>
        <dbReference type="EC" id="5.6.2.1"/>
    </reaction>
</comment>
<evidence type="ECO:0000256" key="6">
    <source>
        <dbReference type="ARBA" id="ARBA00023235"/>
    </source>
</evidence>
<dbReference type="OrthoDB" id="430051at2759"/>
<dbReference type="GO" id="GO:0006310">
    <property type="term" value="P:DNA recombination"/>
    <property type="evidence" value="ECO:0007669"/>
    <property type="project" value="TreeGrafter"/>
</dbReference>
<reference evidence="10 11" key="1">
    <citation type="submission" date="2017-04" db="EMBL/GenBank/DDBJ databases">
        <title>Draft genome sequence of Tuber borchii Vittad., a whitish edible truffle.</title>
        <authorList>
            <consortium name="DOE Joint Genome Institute"/>
            <person name="Murat C."/>
            <person name="Kuo A."/>
            <person name="Barry K.W."/>
            <person name="Clum A."/>
            <person name="Dockter R.B."/>
            <person name="Fauchery L."/>
            <person name="Iotti M."/>
            <person name="Kohler A."/>
            <person name="Labutti K."/>
            <person name="Lindquist E.A."/>
            <person name="Lipzen A."/>
            <person name="Ohm R.A."/>
            <person name="Wang M."/>
            <person name="Grigoriev I.V."/>
            <person name="Zambonelli A."/>
            <person name="Martin F.M."/>
        </authorList>
    </citation>
    <scope>NUCLEOTIDE SEQUENCE [LARGE SCALE GENOMIC DNA]</scope>
    <source>
        <strain evidence="10 11">Tbo3840</strain>
    </source>
</reference>
<dbReference type="InterPro" id="IPR023405">
    <property type="entry name" value="Topo_IA_core_domain"/>
</dbReference>
<dbReference type="SMART" id="SM00493">
    <property type="entry name" value="TOPRIM"/>
    <property type="match status" value="1"/>
</dbReference>
<dbReference type="FunFam" id="3.40.50.140:FF:000005">
    <property type="entry name" value="DNA topoisomerase"/>
    <property type="match status" value="1"/>
</dbReference>
<evidence type="ECO:0000313" key="10">
    <source>
        <dbReference type="EMBL" id="PUU74029.1"/>
    </source>
</evidence>
<dbReference type="InterPro" id="IPR034144">
    <property type="entry name" value="TOPRIM_TopoIII"/>
</dbReference>
<protein>
    <recommendedName>
        <fullName evidence="3 7">DNA topoisomerase</fullName>
        <ecNumber evidence="3 7">5.6.2.1</ecNumber>
    </recommendedName>
</protein>
<dbReference type="CDD" id="cd00186">
    <property type="entry name" value="TOP1Ac"/>
    <property type="match status" value="1"/>
</dbReference>
<dbReference type="STRING" id="42251.A0A2T6ZEY3"/>
<evidence type="ECO:0000259" key="8">
    <source>
        <dbReference type="PROSITE" id="PS50880"/>
    </source>
</evidence>
<dbReference type="Gene3D" id="3.40.50.140">
    <property type="match status" value="1"/>
</dbReference>
<comment type="function">
    <text evidence="7">Introduces a single-strand break via transesterification at a target site in duplex DNA. Releases the supercoiling and torsional tension of DNA introduced during the DNA replication and transcription by transiently cleaving and rejoining one strand of the DNA duplex. The scissile phosphodiester is attacked by the catalytic tyrosine of the enzyme, resulting in the formation of a DNA-(5'-phosphotyrosyl)-enzyme intermediate and the expulsion of a 3'-OH DNA strand.</text>
</comment>
<evidence type="ECO:0000256" key="4">
    <source>
        <dbReference type="ARBA" id="ARBA00023029"/>
    </source>
</evidence>
<dbReference type="SUPFAM" id="SSF56712">
    <property type="entry name" value="Prokaryotic type I DNA topoisomerase"/>
    <property type="match status" value="1"/>
</dbReference>
<dbReference type="InterPro" id="IPR006171">
    <property type="entry name" value="TOPRIM_dom"/>
</dbReference>
<dbReference type="EMBL" id="NESQ01000327">
    <property type="protein sequence ID" value="PUU74029.1"/>
    <property type="molecule type" value="Genomic_DNA"/>
</dbReference>
<dbReference type="InterPro" id="IPR013497">
    <property type="entry name" value="Topo_IA_cen"/>
</dbReference>
<evidence type="ECO:0000256" key="7">
    <source>
        <dbReference type="RuleBase" id="RU362092"/>
    </source>
</evidence>
<name>A0A2T6ZEY3_TUBBO</name>
<dbReference type="Pfam" id="PF01131">
    <property type="entry name" value="Topoisom_bac"/>
    <property type="match status" value="1"/>
</dbReference>
<dbReference type="InterPro" id="IPR000380">
    <property type="entry name" value="Topo_IA"/>
</dbReference>
<evidence type="ECO:0000313" key="11">
    <source>
        <dbReference type="Proteomes" id="UP000244722"/>
    </source>
</evidence>
<feature type="domain" description="Topo IA-type catalytic" evidence="9">
    <location>
        <begin position="168"/>
        <end position="576"/>
    </location>
</feature>
<dbReference type="AlphaFoldDB" id="A0A2T6ZEY3"/>
<dbReference type="GO" id="GO:0006281">
    <property type="term" value="P:DNA repair"/>
    <property type="evidence" value="ECO:0007669"/>
    <property type="project" value="TreeGrafter"/>
</dbReference>
<comment type="caution">
    <text evidence="10">The sequence shown here is derived from an EMBL/GenBank/DDBJ whole genome shotgun (WGS) entry which is preliminary data.</text>
</comment>
<proteinExistence type="inferred from homology"/>
<dbReference type="SMART" id="SM00437">
    <property type="entry name" value="TOP1Ac"/>
    <property type="match status" value="1"/>
</dbReference>
<dbReference type="CDD" id="cd03362">
    <property type="entry name" value="TOPRIM_TopoIA_TopoIII"/>
    <property type="match status" value="1"/>
</dbReference>
<dbReference type="PANTHER" id="PTHR11390">
    <property type="entry name" value="PROKARYOTIC DNA TOPOISOMERASE"/>
    <property type="match status" value="1"/>
</dbReference>
<dbReference type="GO" id="GO:0006265">
    <property type="term" value="P:DNA topological change"/>
    <property type="evidence" value="ECO:0007669"/>
    <property type="project" value="InterPro"/>
</dbReference>
<dbReference type="InterPro" id="IPR003601">
    <property type="entry name" value="Topo_IA_2"/>
</dbReference>
<dbReference type="Proteomes" id="UP000244722">
    <property type="component" value="Unassembled WGS sequence"/>
</dbReference>
<dbReference type="Pfam" id="PF01751">
    <property type="entry name" value="Toprim"/>
    <property type="match status" value="1"/>
</dbReference>
<dbReference type="InterPro" id="IPR013826">
    <property type="entry name" value="Topo_IA_cen_sub3"/>
</dbReference>
<evidence type="ECO:0000256" key="2">
    <source>
        <dbReference type="ARBA" id="ARBA00009446"/>
    </source>
</evidence>
<feature type="domain" description="Toprim" evidence="8">
    <location>
        <begin position="3"/>
        <end position="150"/>
    </location>
</feature>
<dbReference type="Gene3D" id="1.10.460.10">
    <property type="entry name" value="Topoisomerase I, domain 2"/>
    <property type="match status" value="1"/>
</dbReference>
<dbReference type="InterPro" id="IPR013824">
    <property type="entry name" value="Topo_IA_cen_sub1"/>
</dbReference>
<dbReference type="GO" id="GO:0031422">
    <property type="term" value="C:RecQ family helicase-topoisomerase III complex"/>
    <property type="evidence" value="ECO:0007669"/>
    <property type="project" value="TreeGrafter"/>
</dbReference>
<dbReference type="PROSITE" id="PS50880">
    <property type="entry name" value="TOPRIM"/>
    <property type="match status" value="1"/>
</dbReference>
<gene>
    <name evidence="10" type="ORF">B9Z19DRAFT_1103694</name>
</gene>